<dbReference type="SUPFAM" id="SSF82895">
    <property type="entry name" value="TSP-1 type 1 repeat"/>
    <property type="match status" value="3"/>
</dbReference>
<feature type="compositionally biased region" description="Pro residues" evidence="6">
    <location>
        <begin position="271"/>
        <end position="282"/>
    </location>
</feature>
<proteinExistence type="predicted"/>
<protein>
    <submittedName>
        <fullName evidence="7">Uncharacterized protein</fullName>
    </submittedName>
</protein>
<dbReference type="Pfam" id="PF00090">
    <property type="entry name" value="TSP_1"/>
    <property type="match status" value="3"/>
</dbReference>
<keyword evidence="8" id="KW-1185">Reference proteome</keyword>
<evidence type="ECO:0000256" key="2">
    <source>
        <dbReference type="ARBA" id="ARBA00022525"/>
    </source>
</evidence>
<keyword evidence="4" id="KW-0677">Repeat</keyword>
<dbReference type="Gene3D" id="2.20.100.10">
    <property type="entry name" value="Thrombospondin type-1 (TSP1) repeat"/>
    <property type="match status" value="3"/>
</dbReference>
<dbReference type="PANTHER" id="PTHR22906">
    <property type="entry name" value="PROPERDIN"/>
    <property type="match status" value="1"/>
</dbReference>
<keyword evidence="2" id="KW-0964">Secreted</keyword>
<evidence type="ECO:0000256" key="1">
    <source>
        <dbReference type="ARBA" id="ARBA00004613"/>
    </source>
</evidence>
<dbReference type="InterPro" id="IPR036383">
    <property type="entry name" value="TSP1_rpt_sf"/>
</dbReference>
<dbReference type="AlphaFoldDB" id="A0A8C0GWN8"/>
<feature type="compositionally biased region" description="Low complexity" evidence="6">
    <location>
        <begin position="248"/>
        <end position="263"/>
    </location>
</feature>
<name>A0A8C0GWN8_CHEAB</name>
<evidence type="ECO:0000256" key="3">
    <source>
        <dbReference type="ARBA" id="ARBA00022729"/>
    </source>
</evidence>
<keyword evidence="5" id="KW-1015">Disulfide bond</keyword>
<reference evidence="7" key="1">
    <citation type="submission" date="2025-08" db="UniProtKB">
        <authorList>
            <consortium name="Ensembl"/>
        </authorList>
    </citation>
    <scope>IDENTIFICATION</scope>
</reference>
<dbReference type="PANTHER" id="PTHR22906:SF43">
    <property type="entry name" value="PROPERDIN"/>
    <property type="match status" value="1"/>
</dbReference>
<accession>A0A8C0GWN8</accession>
<evidence type="ECO:0000256" key="5">
    <source>
        <dbReference type="ARBA" id="ARBA00023157"/>
    </source>
</evidence>
<evidence type="ECO:0000313" key="8">
    <source>
        <dbReference type="Proteomes" id="UP000694404"/>
    </source>
</evidence>
<organism evidence="7 8">
    <name type="scientific">Chelonoidis abingdonii</name>
    <name type="common">Abingdon island giant tortoise</name>
    <name type="synonym">Testudo abingdonii</name>
    <dbReference type="NCBI Taxonomy" id="106734"/>
    <lineage>
        <taxon>Eukaryota</taxon>
        <taxon>Metazoa</taxon>
        <taxon>Chordata</taxon>
        <taxon>Craniata</taxon>
        <taxon>Vertebrata</taxon>
        <taxon>Euteleostomi</taxon>
        <taxon>Archelosauria</taxon>
        <taxon>Testudinata</taxon>
        <taxon>Testudines</taxon>
        <taxon>Cryptodira</taxon>
        <taxon>Durocryptodira</taxon>
        <taxon>Testudinoidea</taxon>
        <taxon>Testudinidae</taxon>
        <taxon>Chelonoidis</taxon>
    </lineage>
</organism>
<dbReference type="Proteomes" id="UP000694404">
    <property type="component" value="Unplaced"/>
</dbReference>
<dbReference type="Ensembl" id="ENSCABT00000015603.1">
    <property type="protein sequence ID" value="ENSCABP00000014240.1"/>
    <property type="gene ID" value="ENSCABG00000010630.1"/>
</dbReference>
<evidence type="ECO:0000313" key="7">
    <source>
        <dbReference type="Ensembl" id="ENSCABP00000014240.1"/>
    </source>
</evidence>
<dbReference type="SMART" id="SM00209">
    <property type="entry name" value="TSP1"/>
    <property type="match status" value="3"/>
</dbReference>
<evidence type="ECO:0000256" key="4">
    <source>
        <dbReference type="ARBA" id="ARBA00022737"/>
    </source>
</evidence>
<dbReference type="GeneTree" id="ENSGT00940000155829"/>
<evidence type="ECO:0000256" key="6">
    <source>
        <dbReference type="SAM" id="MobiDB-lite"/>
    </source>
</evidence>
<sequence length="332" mass="34465">PHRSGTCHNGQLNCSFTRCPLDGGFAPWSLWTPCSVSCGGLGHMTRARGCTNPPPANGGKDCVGLRTDIKYCQTCAGRNCTWTPWAPWSECSRSCGVGQQRRLRTYHPPGERGLWCQGILTTNTERRFCNLQACKGRATGAGDLASLPQAGCLTQGHTGFSPVPGAWSKWSPWSWCDRTCGGGRSVACINPPPRNNGSYCAGPEAEAQGCTARPCPGEWCPPGLGGGPEPVPLLTLCPLPQRRSHVTGRPGAPAHAPVAPGWPRGRGHAPAPAPRGPAPPAMTVPARRWSPATCGPVKVGAAPGDGRAAPEPACAQPAVVLPSGLLGTGCPA</sequence>
<dbReference type="FunFam" id="2.20.100.10:FF:000001">
    <property type="entry name" value="semaphorin-5A isoform X1"/>
    <property type="match status" value="1"/>
</dbReference>
<keyword evidence="3" id="KW-0732">Signal</keyword>
<comment type="subcellular location">
    <subcellularLocation>
        <location evidence="1">Secreted</location>
    </subcellularLocation>
</comment>
<dbReference type="PROSITE" id="PS50092">
    <property type="entry name" value="TSP1"/>
    <property type="match status" value="3"/>
</dbReference>
<dbReference type="InterPro" id="IPR000884">
    <property type="entry name" value="TSP1_rpt"/>
</dbReference>
<reference evidence="7" key="2">
    <citation type="submission" date="2025-09" db="UniProtKB">
        <authorList>
            <consortium name="Ensembl"/>
        </authorList>
    </citation>
    <scope>IDENTIFICATION</scope>
</reference>
<feature type="region of interest" description="Disordered" evidence="6">
    <location>
        <begin position="244"/>
        <end position="289"/>
    </location>
</feature>
<dbReference type="InterPro" id="IPR052065">
    <property type="entry name" value="Compl_asym_regulator"/>
</dbReference>